<evidence type="ECO:0000256" key="5">
    <source>
        <dbReference type="ARBA" id="ARBA00023004"/>
    </source>
</evidence>
<evidence type="ECO:0000256" key="6">
    <source>
        <dbReference type="ARBA" id="ARBA00023033"/>
    </source>
</evidence>
<dbReference type="SUPFAM" id="SSF48264">
    <property type="entry name" value="Cytochrome P450"/>
    <property type="match status" value="1"/>
</dbReference>
<dbReference type="Proteomes" id="UP000051487">
    <property type="component" value="Unassembled WGS sequence"/>
</dbReference>
<dbReference type="GO" id="GO:0016705">
    <property type="term" value="F:oxidoreductase activity, acting on paired donors, with incorporation or reduction of molecular oxygen"/>
    <property type="evidence" value="ECO:0007669"/>
    <property type="project" value="InterPro"/>
</dbReference>
<dbReference type="Pfam" id="PF00067">
    <property type="entry name" value="p450"/>
    <property type="match status" value="1"/>
</dbReference>
<dbReference type="InterPro" id="IPR017972">
    <property type="entry name" value="Cyt_P450_CS"/>
</dbReference>
<dbReference type="EMBL" id="BCLY01000001">
    <property type="protein sequence ID" value="GAQ03959.1"/>
    <property type="molecule type" value="Genomic_DNA"/>
</dbReference>
<dbReference type="PROSITE" id="PS00086">
    <property type="entry name" value="CYTOCHROME_P450"/>
    <property type="match status" value="1"/>
</dbReference>
<dbReference type="GO" id="GO:0004497">
    <property type="term" value="F:monooxygenase activity"/>
    <property type="evidence" value="ECO:0007669"/>
    <property type="project" value="UniProtKB-KW"/>
</dbReference>
<keyword evidence="4 8" id="KW-0560">Oxidoreductase</keyword>
<evidence type="ECO:0000256" key="1">
    <source>
        <dbReference type="ARBA" id="ARBA00001971"/>
    </source>
</evidence>
<dbReference type="PANTHER" id="PTHR24287">
    <property type="entry name" value="P450, PUTATIVE (EUROFUNG)-RELATED"/>
    <property type="match status" value="1"/>
</dbReference>
<organism evidence="9 10">
    <name type="scientific">Aspergillus lentulus</name>
    <dbReference type="NCBI Taxonomy" id="293939"/>
    <lineage>
        <taxon>Eukaryota</taxon>
        <taxon>Fungi</taxon>
        <taxon>Dikarya</taxon>
        <taxon>Ascomycota</taxon>
        <taxon>Pezizomycotina</taxon>
        <taxon>Eurotiomycetes</taxon>
        <taxon>Eurotiomycetidae</taxon>
        <taxon>Eurotiales</taxon>
        <taxon>Aspergillaceae</taxon>
        <taxon>Aspergillus</taxon>
        <taxon>Aspergillus subgen. Fumigati</taxon>
    </lineage>
</organism>
<evidence type="ECO:0000313" key="10">
    <source>
        <dbReference type="Proteomes" id="UP000051487"/>
    </source>
</evidence>
<feature type="binding site" description="axial binding residue" evidence="7">
    <location>
        <position position="407"/>
    </location>
    <ligand>
        <name>heme</name>
        <dbReference type="ChEBI" id="CHEBI:30413"/>
    </ligand>
    <ligandPart>
        <name>Fe</name>
        <dbReference type="ChEBI" id="CHEBI:18248"/>
    </ligandPart>
</feature>
<comment type="cofactor">
    <cofactor evidence="1 7">
        <name>heme</name>
        <dbReference type="ChEBI" id="CHEBI:30413"/>
    </cofactor>
</comment>
<dbReference type="InterPro" id="IPR001128">
    <property type="entry name" value="Cyt_P450"/>
</dbReference>
<dbReference type="Gene3D" id="1.10.630.10">
    <property type="entry name" value="Cytochrome P450"/>
    <property type="match status" value="1"/>
</dbReference>
<name>A0AAN4T7Q3_ASPLE</name>
<comment type="similarity">
    <text evidence="2 8">Belongs to the cytochrome P450 family.</text>
</comment>
<evidence type="ECO:0000313" key="9">
    <source>
        <dbReference type="EMBL" id="GAQ03959.1"/>
    </source>
</evidence>
<dbReference type="InterPro" id="IPR036396">
    <property type="entry name" value="Cyt_P450_sf"/>
</dbReference>
<evidence type="ECO:0000256" key="4">
    <source>
        <dbReference type="ARBA" id="ARBA00023002"/>
    </source>
</evidence>
<dbReference type="InterPro" id="IPR047146">
    <property type="entry name" value="Cyt_P450_E_CYP52_fungi"/>
</dbReference>
<sequence length="463" mass="53251">MPPKRYYQSERLIGWGLLKENFHNSRKRKILTAGRARFEKYGNTFSSVMGFVHIVATIEPENVKAILSTKFNDFDLGTRREKAFQPLLGYGIFCTDGARWEHSRALLRPSFARSRVADFRLLERHVEKLLRLIPRDESVVDLQKMFFDFTMDTASEFLVGTSVDRLGNPDDEESQAFVDAFNYAQRCLIDRTRYGAFLPFYRNKQFDASVRICHQWIDKFIHQNLECRAQAGNGKQSESYNFLEELSWRSRSSEDLRDQLLCVLLAGRDTTAGLISNVFYFLARHKDVLQRLQSEVAVLQGRPPSFVEVKQMKYLASVIDECLRLYPLVPSNARTANKDTILPVGGGPEGKSPVLIRKGQIVMYNVYSMHRRKDIYGPDADQFRPERWDKLRPGWAFLPFNGGPRICVGQQYALSEVSYTTVRILQNFSGIEAADHRGWAEDLTISCCNFYGLQVRMKPAAET</sequence>
<protein>
    <submittedName>
        <fullName evidence="9">Cytochrome P450 52A5</fullName>
    </submittedName>
</protein>
<dbReference type="PRINTS" id="PR00385">
    <property type="entry name" value="P450"/>
</dbReference>
<dbReference type="CDD" id="cd11063">
    <property type="entry name" value="CYP52"/>
    <property type="match status" value="1"/>
</dbReference>
<dbReference type="PRINTS" id="PR00463">
    <property type="entry name" value="EP450I"/>
</dbReference>
<keyword evidence="3 7" id="KW-0479">Metal-binding</keyword>
<dbReference type="AlphaFoldDB" id="A0AAN4T7Q3"/>
<keyword evidence="6 8" id="KW-0503">Monooxygenase</keyword>
<accession>A0AAN4T7Q3</accession>
<evidence type="ECO:0000256" key="2">
    <source>
        <dbReference type="ARBA" id="ARBA00010617"/>
    </source>
</evidence>
<reference evidence="9 10" key="1">
    <citation type="submission" date="2015-11" db="EMBL/GenBank/DDBJ databases">
        <title>Aspergillus lentulus strain IFM 54703T.</title>
        <authorList>
            <person name="Kusuya Y."/>
            <person name="Sakai K."/>
            <person name="Kamei K."/>
            <person name="Takahashi H."/>
            <person name="Yaguchi T."/>
        </authorList>
    </citation>
    <scope>NUCLEOTIDE SEQUENCE [LARGE SCALE GENOMIC DNA]</scope>
    <source>
        <strain evidence="9 10">IFM 54703</strain>
    </source>
</reference>
<dbReference type="InterPro" id="IPR002401">
    <property type="entry name" value="Cyt_P450_E_grp-I"/>
</dbReference>
<keyword evidence="7 8" id="KW-0349">Heme</keyword>
<evidence type="ECO:0000256" key="7">
    <source>
        <dbReference type="PIRSR" id="PIRSR602401-1"/>
    </source>
</evidence>
<keyword evidence="5 7" id="KW-0408">Iron</keyword>
<dbReference type="GO" id="GO:0020037">
    <property type="term" value="F:heme binding"/>
    <property type="evidence" value="ECO:0007669"/>
    <property type="project" value="InterPro"/>
</dbReference>
<comment type="caution">
    <text evidence="9">The sequence shown here is derived from an EMBL/GenBank/DDBJ whole genome shotgun (WGS) entry which is preliminary data.</text>
</comment>
<proteinExistence type="inferred from homology"/>
<evidence type="ECO:0000256" key="3">
    <source>
        <dbReference type="ARBA" id="ARBA00022723"/>
    </source>
</evidence>
<gene>
    <name evidence="9" type="ORF">ALT_1280</name>
</gene>
<dbReference type="GO" id="GO:0005506">
    <property type="term" value="F:iron ion binding"/>
    <property type="evidence" value="ECO:0007669"/>
    <property type="project" value="InterPro"/>
</dbReference>
<dbReference type="GO" id="GO:0044283">
    <property type="term" value="P:small molecule biosynthetic process"/>
    <property type="evidence" value="ECO:0007669"/>
    <property type="project" value="UniProtKB-ARBA"/>
</dbReference>
<evidence type="ECO:0000256" key="8">
    <source>
        <dbReference type="RuleBase" id="RU000461"/>
    </source>
</evidence>
<dbReference type="PANTHER" id="PTHR24287:SF17">
    <property type="entry name" value="P450, PUTATIVE (EUROFUNG)-RELATED"/>
    <property type="match status" value="1"/>
</dbReference>